<name>Q2GZI3_CHAGB</name>
<dbReference type="EMBL" id="CH408032">
    <property type="protein sequence ID" value="EAQ88444.1"/>
    <property type="molecule type" value="Genomic_DNA"/>
</dbReference>
<dbReference type="HOGENOM" id="CLU_298592_0_0_1"/>
<reference evidence="4" key="1">
    <citation type="journal article" date="2015" name="Genome Announc.">
        <title>Draft genome sequence of the cellulolytic fungus Chaetomium globosum.</title>
        <authorList>
            <person name="Cuomo C.A."/>
            <person name="Untereiner W.A."/>
            <person name="Ma L.-J."/>
            <person name="Grabherr M."/>
            <person name="Birren B.W."/>
        </authorList>
    </citation>
    <scope>NUCLEOTIDE SEQUENCE [LARGE SCALE GENOMIC DNA]</scope>
    <source>
        <strain evidence="4">ATCC 6205 / CBS 148.51 / DSM 1962 / NBRC 6347 / NRRL 1970</strain>
    </source>
</reference>
<protein>
    <recommendedName>
        <fullName evidence="2">MULE transposase domain-containing protein</fullName>
    </recommendedName>
</protein>
<keyword evidence="4" id="KW-1185">Reference proteome</keyword>
<feature type="region of interest" description="Disordered" evidence="1">
    <location>
        <begin position="112"/>
        <end position="135"/>
    </location>
</feature>
<dbReference type="PANTHER" id="PTHR31569">
    <property type="entry name" value="SWIM-TYPE DOMAIN-CONTAINING PROTEIN"/>
    <property type="match status" value="1"/>
</dbReference>
<organism evidence="3 4">
    <name type="scientific">Chaetomium globosum (strain ATCC 6205 / CBS 148.51 / DSM 1962 / NBRC 6347 / NRRL 1970)</name>
    <name type="common">Soil fungus</name>
    <dbReference type="NCBI Taxonomy" id="306901"/>
    <lineage>
        <taxon>Eukaryota</taxon>
        <taxon>Fungi</taxon>
        <taxon>Dikarya</taxon>
        <taxon>Ascomycota</taxon>
        <taxon>Pezizomycotina</taxon>
        <taxon>Sordariomycetes</taxon>
        <taxon>Sordariomycetidae</taxon>
        <taxon>Sordariales</taxon>
        <taxon>Chaetomiaceae</taxon>
        <taxon>Chaetomium</taxon>
    </lineage>
</organism>
<gene>
    <name evidence="3" type="ORF">CHGG_05063</name>
</gene>
<evidence type="ECO:0000259" key="2">
    <source>
        <dbReference type="Pfam" id="PF10551"/>
    </source>
</evidence>
<dbReference type="InterPro" id="IPR052579">
    <property type="entry name" value="Zinc_finger_SWIM"/>
</dbReference>
<dbReference type="GeneID" id="4392644"/>
<dbReference type="InParanoid" id="Q2GZI3"/>
<dbReference type="PANTHER" id="PTHR31569:SF4">
    <property type="entry name" value="SWIM-TYPE DOMAIN-CONTAINING PROTEIN"/>
    <property type="match status" value="1"/>
</dbReference>
<dbReference type="OMA" id="VEARETW"/>
<accession>Q2GZI3</accession>
<dbReference type="InterPro" id="IPR018289">
    <property type="entry name" value="MULE_transposase_dom"/>
</dbReference>
<dbReference type="OrthoDB" id="1421156at2759"/>
<feature type="domain" description="MULE transposase" evidence="2">
    <location>
        <begin position="233"/>
        <end position="328"/>
    </location>
</feature>
<dbReference type="RefSeq" id="XP_001224277.1">
    <property type="nucleotide sequence ID" value="XM_001224276.1"/>
</dbReference>
<evidence type="ECO:0000313" key="4">
    <source>
        <dbReference type="Proteomes" id="UP000001056"/>
    </source>
</evidence>
<evidence type="ECO:0000256" key="1">
    <source>
        <dbReference type="SAM" id="MobiDB-lite"/>
    </source>
</evidence>
<dbReference type="Pfam" id="PF10551">
    <property type="entry name" value="MULE"/>
    <property type="match status" value="1"/>
</dbReference>
<feature type="region of interest" description="Disordered" evidence="1">
    <location>
        <begin position="589"/>
        <end position="611"/>
    </location>
</feature>
<proteinExistence type="predicted"/>
<dbReference type="VEuPathDB" id="FungiDB:CHGG_05063"/>
<dbReference type="AlphaFoldDB" id="Q2GZI3"/>
<dbReference type="eggNOG" id="ENOG502QQB8">
    <property type="taxonomic scope" value="Eukaryota"/>
</dbReference>
<sequence length="1006" mass="114416">MSLPLAEVVTSFPDDCLPPELDYELRDALFVSINSWAATKGYAFTTGRSTKEKSGRQTITYTCDRSCRPFSVSRERQRRTTTRGTGCQFSVLARESLDKGTWTVRHRPDKRFSLHNHEPSQHPSAHPAHRQLSKDDATQLASLVNSGIAPKDIRTYIRQNGNSLATQQDIYNRIAATKRDICEGQSTIHALANQLDREGFWSRMQFSPDGRVTAVLFAHPDSLAYLQAYPDTLLLDCTYKTNNYGMPLLDMIGVDACQRSFCIAFAFLHGETEEDYCWALDQLRSLYEVCNARTPSVVLTDRCIACMNAVSTCFPSAASLLCLWHANKAILRHCQPAFIRQHQGLEAWNAFYKFWHLIIRSPDEETFHKRVEEFEKQYLPHHIEEVGYIKTTWLDPYKEKLVKAWVDQYSHFGNVVTSRVEGIHALLKGYLQRSTLDLFEACRAIKQALLNQIGELRSNQTTQQIRLPIELSGSLYSGVLLGQNSVLRLEHFASQWHLRRDGTPQLLLEPRQRIDPIAADSTIPQSSTRREPSGFEIAEASARPRALPRCSRCHALGHIMTAKACPQRHTELLQRASLATTAISSTIQLNANDTPGSPTPPPPTPPPPAPPQLTLNHLCQVHLQWDPRAIYQRYVEARETWYRAQPRGSIKTNQQYRKAMRLPLRYSKASYEWCLDYKQMTKHCTTATGSRDWTKEEMMAYLDWSRADDRIEALVAQEREHEPFDTGRRGVGDIWRRIERDTEEQQALYFLLQSATFAPEKETQRAGLVITTGPVNLLAPKLDIQLRKHPLWIEWYDAGPCKSTLDILLCHGSKEGFAKGAKELELADVVDMCPAQGSTVDAICLSRGSFGQILVVFKSLKCQDHPVFFERPEPIQGSGGLPLTRHEGLTKAQSSLLSQARIGDIGLRDYLFRVKVPEVRTPYCECGRGRETVEHLVVWCPDPPLQRPWDGREIRSHRDLQTVLRGVGSRSRRFVRKVLGWLMDSGRLLEYNLARRLELETVDGEG</sequence>
<feature type="compositionally biased region" description="Pro residues" evidence="1">
    <location>
        <begin position="597"/>
        <end position="611"/>
    </location>
</feature>
<dbReference type="Proteomes" id="UP000001056">
    <property type="component" value="Unassembled WGS sequence"/>
</dbReference>
<evidence type="ECO:0000313" key="3">
    <source>
        <dbReference type="EMBL" id="EAQ88444.1"/>
    </source>
</evidence>